<feature type="coiled-coil region" evidence="1">
    <location>
        <begin position="18"/>
        <end position="157"/>
    </location>
</feature>
<accession>A0AAD5C905</accession>
<sequence>MSTCSSSGSSCFLDDDELLQFEARCKELRIEKDMLKQSSSELIRSLKSHARTLSETRSNDKKRIQDLEKELSNCSQEIDNLQDQLTTRDTEISHMVDYIQNLELDVKAKEDLDEIVRNLEQELKACKSENSVLVKKLEDEEHELHNSTLCIEKLEESISDIALDFQCDIESMKLDLMAMEHSFLEAKKLQDKAVQEHRQMQELTKNYKIQIQNAQNVTRLVEENRELRQKLNAYESSADLEIQMNKSNEYEAQLHEYERLVNQLKEQIKDEKFKANEEAEELAQEMAELRYQLTGLLEEEHKKRACIEEKALQRITELEAQIEKERRKTLAHVPDLPNA</sequence>
<feature type="coiled-coil region" evidence="1">
    <location>
        <begin position="186"/>
        <end position="328"/>
    </location>
</feature>
<dbReference type="PANTHER" id="PTHR36390">
    <property type="entry name" value="MYOSIN HEAVY CHAIN-LIKE PROTEIN"/>
    <property type="match status" value="1"/>
</dbReference>
<name>A0AAD5C905_AMBAR</name>
<protein>
    <submittedName>
        <fullName evidence="2">Uncharacterized protein</fullName>
    </submittedName>
</protein>
<evidence type="ECO:0000313" key="3">
    <source>
        <dbReference type="Proteomes" id="UP001206925"/>
    </source>
</evidence>
<dbReference type="AlphaFoldDB" id="A0AAD5C905"/>
<evidence type="ECO:0000313" key="2">
    <source>
        <dbReference type="EMBL" id="KAI7737553.1"/>
    </source>
</evidence>
<gene>
    <name evidence="2" type="ORF">M8C21_008856</name>
</gene>
<dbReference type="PANTHER" id="PTHR36390:SF1">
    <property type="entry name" value="MYOSIN HEAVY CHAIN-LIKE PROTEIN"/>
    <property type="match status" value="1"/>
</dbReference>
<organism evidence="2 3">
    <name type="scientific">Ambrosia artemisiifolia</name>
    <name type="common">Common ragweed</name>
    <dbReference type="NCBI Taxonomy" id="4212"/>
    <lineage>
        <taxon>Eukaryota</taxon>
        <taxon>Viridiplantae</taxon>
        <taxon>Streptophyta</taxon>
        <taxon>Embryophyta</taxon>
        <taxon>Tracheophyta</taxon>
        <taxon>Spermatophyta</taxon>
        <taxon>Magnoliopsida</taxon>
        <taxon>eudicotyledons</taxon>
        <taxon>Gunneridae</taxon>
        <taxon>Pentapetalae</taxon>
        <taxon>asterids</taxon>
        <taxon>campanulids</taxon>
        <taxon>Asterales</taxon>
        <taxon>Asteraceae</taxon>
        <taxon>Asteroideae</taxon>
        <taxon>Heliantheae alliance</taxon>
        <taxon>Heliantheae</taxon>
        <taxon>Ambrosia</taxon>
    </lineage>
</organism>
<dbReference type="EMBL" id="JAMZMK010008996">
    <property type="protein sequence ID" value="KAI7737553.1"/>
    <property type="molecule type" value="Genomic_DNA"/>
</dbReference>
<proteinExistence type="predicted"/>
<reference evidence="2" key="1">
    <citation type="submission" date="2022-06" db="EMBL/GenBank/DDBJ databases">
        <title>Uncovering the hologenomic basis of an extraordinary plant invasion.</title>
        <authorList>
            <person name="Bieker V.C."/>
            <person name="Martin M.D."/>
            <person name="Gilbert T."/>
            <person name="Hodgins K."/>
            <person name="Battlay P."/>
            <person name="Petersen B."/>
            <person name="Wilson J."/>
        </authorList>
    </citation>
    <scope>NUCLEOTIDE SEQUENCE</scope>
    <source>
        <strain evidence="2">AA19_3_7</strain>
        <tissue evidence="2">Leaf</tissue>
    </source>
</reference>
<keyword evidence="3" id="KW-1185">Reference proteome</keyword>
<evidence type="ECO:0000256" key="1">
    <source>
        <dbReference type="SAM" id="Coils"/>
    </source>
</evidence>
<keyword evidence="1" id="KW-0175">Coiled coil</keyword>
<dbReference type="Proteomes" id="UP001206925">
    <property type="component" value="Unassembled WGS sequence"/>
</dbReference>
<comment type="caution">
    <text evidence="2">The sequence shown here is derived from an EMBL/GenBank/DDBJ whole genome shotgun (WGS) entry which is preliminary data.</text>
</comment>